<organism evidence="2 3">
    <name type="scientific">Tetraparma gracilis</name>
    <dbReference type="NCBI Taxonomy" id="2962635"/>
    <lineage>
        <taxon>Eukaryota</taxon>
        <taxon>Sar</taxon>
        <taxon>Stramenopiles</taxon>
        <taxon>Ochrophyta</taxon>
        <taxon>Bolidophyceae</taxon>
        <taxon>Parmales</taxon>
        <taxon>Triparmaceae</taxon>
        <taxon>Tetraparma</taxon>
    </lineage>
</organism>
<dbReference type="EMBL" id="BRYB01005433">
    <property type="protein sequence ID" value="GMI24491.1"/>
    <property type="molecule type" value="Genomic_DNA"/>
</dbReference>
<feature type="region of interest" description="Disordered" evidence="1">
    <location>
        <begin position="28"/>
        <end position="47"/>
    </location>
</feature>
<accession>A0ABQ6MDW8</accession>
<sequence>RAAAAKTEKAALAEAKKTAAANARLQKEVLSRKVPRPPKNVPILSNWRENRDGSISGLVSASPNFADGERVTTSPITSGVVDEGSVVKTGSGSKYYLSPLD</sequence>
<evidence type="ECO:0000256" key="1">
    <source>
        <dbReference type="SAM" id="MobiDB-lite"/>
    </source>
</evidence>
<dbReference type="Proteomes" id="UP001165060">
    <property type="component" value="Unassembled WGS sequence"/>
</dbReference>
<comment type="caution">
    <text evidence="2">The sequence shown here is derived from an EMBL/GenBank/DDBJ whole genome shotgun (WGS) entry which is preliminary data.</text>
</comment>
<feature type="non-terminal residue" evidence="2">
    <location>
        <position position="1"/>
    </location>
</feature>
<evidence type="ECO:0000313" key="3">
    <source>
        <dbReference type="Proteomes" id="UP001165060"/>
    </source>
</evidence>
<proteinExistence type="predicted"/>
<keyword evidence="3" id="KW-1185">Reference proteome</keyword>
<reference evidence="2 3" key="1">
    <citation type="journal article" date="2023" name="Commun. Biol.">
        <title>Genome analysis of Parmales, the sister group of diatoms, reveals the evolutionary specialization of diatoms from phago-mixotrophs to photoautotrophs.</title>
        <authorList>
            <person name="Ban H."/>
            <person name="Sato S."/>
            <person name="Yoshikawa S."/>
            <person name="Yamada K."/>
            <person name="Nakamura Y."/>
            <person name="Ichinomiya M."/>
            <person name="Sato N."/>
            <person name="Blanc-Mathieu R."/>
            <person name="Endo H."/>
            <person name="Kuwata A."/>
            <person name="Ogata H."/>
        </authorList>
    </citation>
    <scope>NUCLEOTIDE SEQUENCE [LARGE SCALE GENOMIC DNA]</scope>
</reference>
<gene>
    <name evidence="2" type="ORF">TeGR_g8380</name>
</gene>
<evidence type="ECO:0000313" key="2">
    <source>
        <dbReference type="EMBL" id="GMI24491.1"/>
    </source>
</evidence>
<name>A0ABQ6MDW8_9STRA</name>
<protein>
    <submittedName>
        <fullName evidence="2">Uncharacterized protein</fullName>
    </submittedName>
</protein>